<comment type="subcellular location">
    <subcellularLocation>
        <location evidence="1">Cytoplasm</location>
    </subcellularLocation>
</comment>
<dbReference type="Gene3D" id="2.60.40.10">
    <property type="entry name" value="Immunoglobulins"/>
    <property type="match status" value="2"/>
</dbReference>
<dbReference type="InterPro" id="IPR007110">
    <property type="entry name" value="Ig-like_dom"/>
</dbReference>
<keyword evidence="3" id="KW-0597">Phosphoprotein</keyword>
<keyword evidence="2" id="KW-0963">Cytoplasm</keyword>
<dbReference type="SMART" id="SM00409">
    <property type="entry name" value="IG"/>
    <property type="match status" value="2"/>
</dbReference>
<evidence type="ECO:0000256" key="1">
    <source>
        <dbReference type="ARBA" id="ARBA00004496"/>
    </source>
</evidence>
<feature type="domain" description="Ig-like" evidence="7">
    <location>
        <begin position="25"/>
        <end position="113"/>
    </location>
</feature>
<dbReference type="InterPro" id="IPR052385">
    <property type="entry name" value="Obscurin/Obscurin-like_Reg"/>
</dbReference>
<dbReference type="OMA" id="SKTYACD"/>
<keyword evidence="9" id="KW-1185">Reference proteome</keyword>
<dbReference type="GO" id="GO:0005737">
    <property type="term" value="C:cytoplasm"/>
    <property type="evidence" value="ECO:0007669"/>
    <property type="project" value="UniProtKB-SubCell"/>
</dbReference>
<dbReference type="AlphaFoldDB" id="A0A401QAX4"/>
<evidence type="ECO:0000256" key="2">
    <source>
        <dbReference type="ARBA" id="ARBA00022490"/>
    </source>
</evidence>
<dbReference type="STRING" id="75743.A0A401QAX4"/>
<keyword evidence="6" id="KW-0393">Immunoglobulin domain</keyword>
<dbReference type="InterPro" id="IPR013783">
    <property type="entry name" value="Ig-like_fold"/>
</dbReference>
<evidence type="ECO:0000256" key="4">
    <source>
        <dbReference type="ARBA" id="ARBA00022737"/>
    </source>
</evidence>
<dbReference type="FunFam" id="2.60.40.10:FF:000211">
    <property type="entry name" value="Obscurin-like protein 1"/>
    <property type="match status" value="1"/>
</dbReference>
<dbReference type="EMBL" id="BFAA01024850">
    <property type="protein sequence ID" value="GCB82544.1"/>
    <property type="molecule type" value="Genomic_DNA"/>
</dbReference>
<feature type="domain" description="Ig-like" evidence="7">
    <location>
        <begin position="115"/>
        <end position="203"/>
    </location>
</feature>
<evidence type="ECO:0000256" key="5">
    <source>
        <dbReference type="ARBA" id="ARBA00023157"/>
    </source>
</evidence>
<evidence type="ECO:0000259" key="7">
    <source>
        <dbReference type="PROSITE" id="PS50835"/>
    </source>
</evidence>
<proteinExistence type="predicted"/>
<dbReference type="Pfam" id="PF13927">
    <property type="entry name" value="Ig_3"/>
    <property type="match status" value="2"/>
</dbReference>
<evidence type="ECO:0000256" key="3">
    <source>
        <dbReference type="ARBA" id="ARBA00022553"/>
    </source>
</evidence>
<reference evidence="8 9" key="1">
    <citation type="journal article" date="2018" name="Nat. Ecol. Evol.">
        <title>Shark genomes provide insights into elasmobranch evolution and the origin of vertebrates.</title>
        <authorList>
            <person name="Hara Y"/>
            <person name="Yamaguchi K"/>
            <person name="Onimaru K"/>
            <person name="Kadota M"/>
            <person name="Koyanagi M"/>
            <person name="Keeley SD"/>
            <person name="Tatsumi K"/>
            <person name="Tanaka K"/>
            <person name="Motone F"/>
            <person name="Kageyama Y"/>
            <person name="Nozu R"/>
            <person name="Adachi N"/>
            <person name="Nishimura O"/>
            <person name="Nakagawa R"/>
            <person name="Tanegashima C"/>
            <person name="Kiyatake I"/>
            <person name="Matsumoto R"/>
            <person name="Murakumo K"/>
            <person name="Nishida K"/>
            <person name="Terakita A"/>
            <person name="Kuratani S"/>
            <person name="Sato K"/>
            <person name="Hyodo S Kuraku.S."/>
        </authorList>
    </citation>
    <scope>NUCLEOTIDE SEQUENCE [LARGE SCALE GENOMIC DNA]</scope>
</reference>
<evidence type="ECO:0000256" key="6">
    <source>
        <dbReference type="ARBA" id="ARBA00023319"/>
    </source>
</evidence>
<evidence type="ECO:0000313" key="9">
    <source>
        <dbReference type="Proteomes" id="UP000288216"/>
    </source>
</evidence>
<keyword evidence="5" id="KW-1015">Disulfide bond</keyword>
<accession>A0A401QAX4</accession>
<dbReference type="PANTHER" id="PTHR35971">
    <property type="entry name" value="SI:DKEY-31G6.6"/>
    <property type="match status" value="1"/>
</dbReference>
<dbReference type="InterPro" id="IPR003598">
    <property type="entry name" value="Ig_sub2"/>
</dbReference>
<dbReference type="PROSITE" id="PS50835">
    <property type="entry name" value="IG_LIKE"/>
    <property type="match status" value="2"/>
</dbReference>
<gene>
    <name evidence="8" type="ORF">scyTo_0022921</name>
</gene>
<sequence length="207" mass="22695">MEDRGTYVCDSVDDSAKFEVTVYEPPVKIVNCSPAVKSVLTGDEVVLSCELSRPEAVVRWYKDGVEMKGSKRSMLEVDGVSRRVTIRTAAMEDRGTYVCDAVDDSVKFELTISKPPVKIVNCSPAVKSVLTGDEVVLSCELSRPEAVVRWYKDGVEMKGSKRSMLEVDGVSRRVTIRSAAMEDGGTYVCDAVDDSAKFELTVSAFLL</sequence>
<dbReference type="Proteomes" id="UP000288216">
    <property type="component" value="Unassembled WGS sequence"/>
</dbReference>
<protein>
    <recommendedName>
        <fullName evidence="7">Ig-like domain-containing protein</fullName>
    </recommendedName>
</protein>
<dbReference type="FunFam" id="2.60.40.10:FF:000241">
    <property type="entry name" value="obscurin-like protein 1 isoform X2"/>
    <property type="match status" value="1"/>
</dbReference>
<dbReference type="OrthoDB" id="10072266at2759"/>
<dbReference type="InterPro" id="IPR003599">
    <property type="entry name" value="Ig_sub"/>
</dbReference>
<name>A0A401QAX4_SCYTO</name>
<dbReference type="SUPFAM" id="SSF48726">
    <property type="entry name" value="Immunoglobulin"/>
    <property type="match status" value="2"/>
</dbReference>
<dbReference type="PANTHER" id="PTHR35971:SF5">
    <property type="entry name" value="OBSCURIN LIKE CYTOSKELETAL ADAPTOR 1"/>
    <property type="match status" value="1"/>
</dbReference>
<comment type="caution">
    <text evidence="8">The sequence shown here is derived from an EMBL/GenBank/DDBJ whole genome shotgun (WGS) entry which is preliminary data.</text>
</comment>
<keyword evidence="4" id="KW-0677">Repeat</keyword>
<organism evidence="8 9">
    <name type="scientific">Scyliorhinus torazame</name>
    <name type="common">Cloudy catshark</name>
    <name type="synonym">Catulus torazame</name>
    <dbReference type="NCBI Taxonomy" id="75743"/>
    <lineage>
        <taxon>Eukaryota</taxon>
        <taxon>Metazoa</taxon>
        <taxon>Chordata</taxon>
        <taxon>Craniata</taxon>
        <taxon>Vertebrata</taxon>
        <taxon>Chondrichthyes</taxon>
        <taxon>Elasmobranchii</taxon>
        <taxon>Galeomorphii</taxon>
        <taxon>Galeoidea</taxon>
        <taxon>Carcharhiniformes</taxon>
        <taxon>Scyliorhinidae</taxon>
        <taxon>Scyliorhinus</taxon>
    </lineage>
</organism>
<evidence type="ECO:0000313" key="8">
    <source>
        <dbReference type="EMBL" id="GCB82544.1"/>
    </source>
</evidence>
<dbReference type="SMART" id="SM00408">
    <property type="entry name" value="IGc2"/>
    <property type="match status" value="2"/>
</dbReference>
<dbReference type="InterPro" id="IPR036179">
    <property type="entry name" value="Ig-like_dom_sf"/>
</dbReference>